<dbReference type="AlphaFoldDB" id="A0A1L6RCE3"/>
<comment type="cofactor">
    <cofactor evidence="1">
        <name>Mn(2+)</name>
        <dbReference type="ChEBI" id="CHEBI:29035"/>
    </cofactor>
</comment>
<dbReference type="InterPro" id="IPR004097">
    <property type="entry name" value="DHHA2"/>
</dbReference>
<dbReference type="STRING" id="1631871.FOL01_1291"/>
<evidence type="ECO:0000256" key="3">
    <source>
        <dbReference type="ARBA" id="ARBA00022723"/>
    </source>
</evidence>
<dbReference type="PANTHER" id="PTHR12112:SF22">
    <property type="entry name" value="MANGANESE-DEPENDENT INORGANIC PYROPHOSPHATASE-RELATED"/>
    <property type="match status" value="1"/>
</dbReference>
<sequence length="309" mass="34519">MTEVYVLGHNHPDTDAIGSAMSLSYLLNEIYNFKAIPVISQKPDIETRYVLDYFKIPTPAVVRTVANKQIILVDHNEIAQSLADFKNSEVLAIIDHHKLEIETNKPIYLLSEPVGATATIIYFKYKELGISIPAKIAGLMLSAIISDTLLLKGPTTTEKDCVAYQDLADISGVADVDRYGTEMLKAGAVINNNTPEDFINGDVKEYFIQGKRIRIAQVYVTDMAPVLEKITDIKNEMNKHISKNYCDLFMFVMTDILKINSMIVVLGDERAIVEQAFSTKSAHDMCYQPGVVSRKKQIIPLLIKAFLAK</sequence>
<dbReference type="EMBL" id="CP014332">
    <property type="protein sequence ID" value="APS42150.1"/>
    <property type="molecule type" value="Genomic_DNA"/>
</dbReference>
<evidence type="ECO:0000256" key="2">
    <source>
        <dbReference type="ARBA" id="ARBA00012146"/>
    </source>
</evidence>
<dbReference type="GO" id="GO:0046872">
    <property type="term" value="F:metal ion binding"/>
    <property type="evidence" value="ECO:0007669"/>
    <property type="project" value="UniProtKB-KW"/>
</dbReference>
<evidence type="ECO:0000256" key="7">
    <source>
        <dbReference type="ARBA" id="ARBA00047820"/>
    </source>
</evidence>
<reference evidence="9 10" key="1">
    <citation type="submission" date="2016-02" db="EMBL/GenBank/DDBJ databases">
        <title>Complete Genome Sequence of Weissella jogaejeotgali FOL01.</title>
        <authorList>
            <person name="Lee J.-H."/>
            <person name="Ku H.-J."/>
        </authorList>
    </citation>
    <scope>NUCLEOTIDE SEQUENCE [LARGE SCALE GENOMIC DNA]</scope>
    <source>
        <strain evidence="9 10">FOL01</strain>
    </source>
</reference>
<name>A0A1L6RCE3_9LACO</name>
<proteinExistence type="predicted"/>
<dbReference type="KEGG" id="wjo:FOL01_1291"/>
<dbReference type="PANTHER" id="PTHR12112">
    <property type="entry name" value="BNIP - RELATED"/>
    <property type="match status" value="1"/>
</dbReference>
<keyword evidence="5" id="KW-0464">Manganese</keyword>
<protein>
    <recommendedName>
        <fullName evidence="2">inorganic diphosphatase</fullName>
        <ecNumber evidence="2">3.6.1.1</ecNumber>
    </recommendedName>
    <alternativeName>
        <fullName evidence="6">Pyrophosphate phospho-hydrolase</fullName>
    </alternativeName>
</protein>
<feature type="domain" description="DHHA2" evidence="8">
    <location>
        <begin position="180"/>
        <end position="306"/>
    </location>
</feature>
<dbReference type="InterPro" id="IPR038763">
    <property type="entry name" value="DHH_sf"/>
</dbReference>
<dbReference type="SUPFAM" id="SSF64182">
    <property type="entry name" value="DHH phosphoesterases"/>
    <property type="match status" value="1"/>
</dbReference>
<dbReference type="Pfam" id="PF01368">
    <property type="entry name" value="DHH"/>
    <property type="match status" value="1"/>
</dbReference>
<dbReference type="InterPro" id="IPR001667">
    <property type="entry name" value="DDH_dom"/>
</dbReference>
<keyword evidence="10" id="KW-1185">Reference proteome</keyword>
<dbReference type="Gene3D" id="3.90.1640.10">
    <property type="entry name" value="inorganic pyrophosphatase (n-terminal core)"/>
    <property type="match status" value="1"/>
</dbReference>
<dbReference type="OrthoDB" id="9766150at2"/>
<dbReference type="GO" id="GO:0004427">
    <property type="term" value="F:inorganic diphosphate phosphatase activity"/>
    <property type="evidence" value="ECO:0007669"/>
    <property type="project" value="UniProtKB-EC"/>
</dbReference>
<evidence type="ECO:0000256" key="5">
    <source>
        <dbReference type="ARBA" id="ARBA00023211"/>
    </source>
</evidence>
<dbReference type="RefSeq" id="WP_075269916.1">
    <property type="nucleotide sequence ID" value="NZ_CP014332.1"/>
</dbReference>
<dbReference type="SMART" id="SM01131">
    <property type="entry name" value="DHHA2"/>
    <property type="match status" value="1"/>
</dbReference>
<evidence type="ECO:0000256" key="6">
    <source>
        <dbReference type="ARBA" id="ARBA00032535"/>
    </source>
</evidence>
<accession>A0A1L6RCE3</accession>
<keyword evidence="4" id="KW-0378">Hydrolase</keyword>
<dbReference type="NCBIfam" id="NF003877">
    <property type="entry name" value="PRK05427.1"/>
    <property type="match status" value="1"/>
</dbReference>
<evidence type="ECO:0000313" key="9">
    <source>
        <dbReference type="EMBL" id="APS42150.1"/>
    </source>
</evidence>
<dbReference type="InterPro" id="IPR038222">
    <property type="entry name" value="DHHA2_dom_sf"/>
</dbReference>
<gene>
    <name evidence="9" type="ORF">FOL01_1291</name>
</gene>
<evidence type="ECO:0000313" key="10">
    <source>
        <dbReference type="Proteomes" id="UP000185473"/>
    </source>
</evidence>
<dbReference type="EC" id="3.6.1.1" evidence="2"/>
<dbReference type="Gene3D" id="3.10.310.20">
    <property type="entry name" value="DHHA2 domain"/>
    <property type="match status" value="1"/>
</dbReference>
<evidence type="ECO:0000256" key="1">
    <source>
        <dbReference type="ARBA" id="ARBA00001936"/>
    </source>
</evidence>
<evidence type="ECO:0000256" key="4">
    <source>
        <dbReference type="ARBA" id="ARBA00022801"/>
    </source>
</evidence>
<keyword evidence="3" id="KW-0479">Metal-binding</keyword>
<dbReference type="GO" id="GO:0005737">
    <property type="term" value="C:cytoplasm"/>
    <property type="evidence" value="ECO:0007669"/>
    <property type="project" value="InterPro"/>
</dbReference>
<dbReference type="Proteomes" id="UP000185473">
    <property type="component" value="Chromosome"/>
</dbReference>
<dbReference type="Pfam" id="PF02833">
    <property type="entry name" value="DHHA2"/>
    <property type="match status" value="1"/>
</dbReference>
<evidence type="ECO:0000259" key="8">
    <source>
        <dbReference type="SMART" id="SM01131"/>
    </source>
</evidence>
<comment type="catalytic activity">
    <reaction evidence="7">
        <text>diphosphate + H2O = 2 phosphate + H(+)</text>
        <dbReference type="Rhea" id="RHEA:24576"/>
        <dbReference type="ChEBI" id="CHEBI:15377"/>
        <dbReference type="ChEBI" id="CHEBI:15378"/>
        <dbReference type="ChEBI" id="CHEBI:33019"/>
        <dbReference type="ChEBI" id="CHEBI:43474"/>
        <dbReference type="EC" id="3.6.1.1"/>
    </reaction>
</comment>
<organism evidence="9 10">
    <name type="scientific">Weissella jogaejeotgali</name>
    <dbReference type="NCBI Taxonomy" id="1631871"/>
    <lineage>
        <taxon>Bacteria</taxon>
        <taxon>Bacillati</taxon>
        <taxon>Bacillota</taxon>
        <taxon>Bacilli</taxon>
        <taxon>Lactobacillales</taxon>
        <taxon>Lactobacillaceae</taxon>
        <taxon>Weissella</taxon>
    </lineage>
</organism>
<dbReference type="FunFam" id="3.90.1640.10:FF:000001">
    <property type="entry name" value="Probable manganese-dependent inorganic pyrophosphatase"/>
    <property type="match status" value="1"/>
</dbReference>